<dbReference type="KEGG" id="emt:CPZ25_014450"/>
<dbReference type="Pfam" id="PF12822">
    <property type="entry name" value="ECF_trnsprt"/>
    <property type="match status" value="1"/>
</dbReference>
<dbReference type="AlphaFoldDB" id="A0A4P9CA40"/>
<dbReference type="EMBL" id="CP029487">
    <property type="protein sequence ID" value="QCT72477.1"/>
    <property type="molecule type" value="Genomic_DNA"/>
</dbReference>
<name>A0A4P9CA40_EUBML</name>
<evidence type="ECO:0000256" key="1">
    <source>
        <dbReference type="SAM" id="Phobius"/>
    </source>
</evidence>
<evidence type="ECO:0000313" key="3">
    <source>
        <dbReference type="Proteomes" id="UP000218387"/>
    </source>
</evidence>
<reference evidence="2 3" key="1">
    <citation type="submission" date="2018-05" db="EMBL/GenBank/DDBJ databases">
        <title>Genome comparison of Eubacterium sp.</title>
        <authorList>
            <person name="Feng Y."/>
            <person name="Sanchez-Andrea I."/>
            <person name="Stams A.J.M."/>
            <person name="De Vos W.M."/>
        </authorList>
    </citation>
    <scope>NUCLEOTIDE SEQUENCE [LARGE SCALE GENOMIC DNA]</scope>
    <source>
        <strain evidence="2 3">YI</strain>
    </source>
</reference>
<protein>
    <submittedName>
        <fullName evidence="2">ECF transporter S component</fullName>
    </submittedName>
</protein>
<dbReference type="Proteomes" id="UP000218387">
    <property type="component" value="Chromosome"/>
</dbReference>
<keyword evidence="1" id="KW-0472">Membrane</keyword>
<sequence>MQPEDLMKNQLNTKTLVFTALLIALSYLGSLVKIFGSVALDALPAYFGALMLGGPVGALIGAVGHLFSAALSGFPMGLPMHILVAACMAGACYAYAWINKKTNLIVASVIAILINGVVMTFLSGVLAVILGISPSVMGFVIPMLAPLLIASTVNVAIAALLYLAFKKALKGKFEQS</sequence>
<feature type="transmembrane region" description="Helical" evidence="1">
    <location>
        <begin position="43"/>
        <end position="66"/>
    </location>
</feature>
<feature type="transmembrane region" description="Helical" evidence="1">
    <location>
        <begin position="78"/>
        <end position="98"/>
    </location>
</feature>
<gene>
    <name evidence="2" type="ORF">CPZ25_014450</name>
</gene>
<keyword evidence="1" id="KW-0812">Transmembrane</keyword>
<feature type="transmembrane region" description="Helical" evidence="1">
    <location>
        <begin position="105"/>
        <end position="133"/>
    </location>
</feature>
<feature type="transmembrane region" description="Helical" evidence="1">
    <location>
        <begin position="139"/>
        <end position="165"/>
    </location>
</feature>
<accession>A0A4P9CA40</accession>
<dbReference type="InterPro" id="IPR024529">
    <property type="entry name" value="ECF_trnsprt_substrate-spec"/>
</dbReference>
<keyword evidence="3" id="KW-1185">Reference proteome</keyword>
<feature type="transmembrane region" description="Helical" evidence="1">
    <location>
        <begin position="16"/>
        <end position="36"/>
    </location>
</feature>
<organism evidence="2 3">
    <name type="scientific">Eubacterium maltosivorans</name>
    <dbReference type="NCBI Taxonomy" id="2041044"/>
    <lineage>
        <taxon>Bacteria</taxon>
        <taxon>Bacillati</taxon>
        <taxon>Bacillota</taxon>
        <taxon>Clostridia</taxon>
        <taxon>Eubacteriales</taxon>
        <taxon>Eubacteriaceae</taxon>
        <taxon>Eubacterium</taxon>
    </lineage>
</organism>
<dbReference type="Gene3D" id="1.10.1760.20">
    <property type="match status" value="1"/>
</dbReference>
<dbReference type="GO" id="GO:0022857">
    <property type="term" value="F:transmembrane transporter activity"/>
    <property type="evidence" value="ECO:0007669"/>
    <property type="project" value="InterPro"/>
</dbReference>
<evidence type="ECO:0000313" key="2">
    <source>
        <dbReference type="EMBL" id="QCT72477.1"/>
    </source>
</evidence>
<keyword evidence="1" id="KW-1133">Transmembrane helix</keyword>
<proteinExistence type="predicted"/>